<evidence type="ECO:0000313" key="1">
    <source>
        <dbReference type="EMBL" id="MEQ2181530.1"/>
    </source>
</evidence>
<gene>
    <name evidence="1" type="ORF">GOODEAATRI_012555</name>
</gene>
<sequence length="61" mass="7235">PGFYFTWRRPWVLHLNPRDLSGEPAYGIPRTTTRTTHVPVFTVNTLLHQGRSRNWNFLWIG</sequence>
<name>A0ABV0PDJ6_9TELE</name>
<comment type="caution">
    <text evidence="1">The sequence shown here is derived from an EMBL/GenBank/DDBJ whole genome shotgun (WGS) entry which is preliminary data.</text>
</comment>
<feature type="non-terminal residue" evidence="1">
    <location>
        <position position="1"/>
    </location>
</feature>
<dbReference type="Proteomes" id="UP001476798">
    <property type="component" value="Unassembled WGS sequence"/>
</dbReference>
<evidence type="ECO:0000313" key="2">
    <source>
        <dbReference type="Proteomes" id="UP001476798"/>
    </source>
</evidence>
<organism evidence="1 2">
    <name type="scientific">Goodea atripinnis</name>
    <dbReference type="NCBI Taxonomy" id="208336"/>
    <lineage>
        <taxon>Eukaryota</taxon>
        <taxon>Metazoa</taxon>
        <taxon>Chordata</taxon>
        <taxon>Craniata</taxon>
        <taxon>Vertebrata</taxon>
        <taxon>Euteleostomi</taxon>
        <taxon>Actinopterygii</taxon>
        <taxon>Neopterygii</taxon>
        <taxon>Teleostei</taxon>
        <taxon>Neoteleostei</taxon>
        <taxon>Acanthomorphata</taxon>
        <taxon>Ovalentaria</taxon>
        <taxon>Atherinomorphae</taxon>
        <taxon>Cyprinodontiformes</taxon>
        <taxon>Goodeidae</taxon>
        <taxon>Goodea</taxon>
    </lineage>
</organism>
<dbReference type="EMBL" id="JAHRIO010070775">
    <property type="protein sequence ID" value="MEQ2181530.1"/>
    <property type="molecule type" value="Genomic_DNA"/>
</dbReference>
<reference evidence="1 2" key="1">
    <citation type="submission" date="2021-06" db="EMBL/GenBank/DDBJ databases">
        <authorList>
            <person name="Palmer J.M."/>
        </authorList>
    </citation>
    <scope>NUCLEOTIDE SEQUENCE [LARGE SCALE GENOMIC DNA]</scope>
    <source>
        <strain evidence="1 2">GA_2019</strain>
        <tissue evidence="1">Muscle</tissue>
    </source>
</reference>
<keyword evidence="2" id="KW-1185">Reference proteome</keyword>
<proteinExistence type="predicted"/>
<accession>A0ABV0PDJ6</accession>
<protein>
    <submittedName>
        <fullName evidence="1">Uncharacterized protein</fullName>
    </submittedName>
</protein>